<organism evidence="4 5">
    <name type="scientific">Phocoenobacter skyensis</name>
    <dbReference type="NCBI Taxonomy" id="97481"/>
    <lineage>
        <taxon>Bacteria</taxon>
        <taxon>Pseudomonadati</taxon>
        <taxon>Pseudomonadota</taxon>
        <taxon>Gammaproteobacteria</taxon>
        <taxon>Pasteurellales</taxon>
        <taxon>Pasteurellaceae</taxon>
        <taxon>Phocoenobacter</taxon>
    </lineage>
</organism>
<feature type="coiled-coil region" evidence="1">
    <location>
        <begin position="534"/>
        <end position="573"/>
    </location>
</feature>
<feature type="domain" description="YobI-like P-loop NTPase" evidence="3">
    <location>
        <begin position="40"/>
        <end position="404"/>
    </location>
</feature>
<feature type="transmembrane region" description="Helical" evidence="2">
    <location>
        <begin position="146"/>
        <end position="163"/>
    </location>
</feature>
<keyword evidence="2" id="KW-0812">Transmembrane</keyword>
<dbReference type="SUPFAM" id="SSF52540">
    <property type="entry name" value="P-loop containing nucleoside triphosphate hydrolases"/>
    <property type="match status" value="1"/>
</dbReference>
<protein>
    <recommendedName>
        <fullName evidence="3">YobI-like P-loop NTPase domain-containing protein</fullName>
    </recommendedName>
</protein>
<evidence type="ECO:0000259" key="3">
    <source>
        <dbReference type="Pfam" id="PF20693"/>
    </source>
</evidence>
<accession>A0A1H7W5M1</accession>
<feature type="transmembrane region" description="Helical" evidence="2">
    <location>
        <begin position="191"/>
        <end position="211"/>
    </location>
</feature>
<evidence type="ECO:0000256" key="2">
    <source>
        <dbReference type="SAM" id="Phobius"/>
    </source>
</evidence>
<gene>
    <name evidence="4" type="ORF">SAMN05444853_10717</name>
</gene>
<reference evidence="5" key="1">
    <citation type="submission" date="2016-10" db="EMBL/GenBank/DDBJ databases">
        <authorList>
            <person name="Varghese N."/>
            <person name="Submissions S."/>
        </authorList>
    </citation>
    <scope>NUCLEOTIDE SEQUENCE [LARGE SCALE GENOMIC DNA]</scope>
    <source>
        <strain evidence="5">DSM 24204</strain>
    </source>
</reference>
<sequence length="1212" mass="142537">MSCVIPPFSKKKKINNTIKPSNIIPLAPIDDIATENQKYYESRLLGALKNKRVKNIALTGIYGSGKSTILNTFKKKCSDKWKFVDISLSTFDIKSLDSQENNMLEEKDLQLLERSILQQLFYSVEHSDIPLSRFKRIVKPTKRSRISIFVAIAIIFLSYFSLFEKNNTLLGLLPETLKLALEKYEWLPTTGMGLFILSSLFLIYQLLNYALNLKEIKFKLHNAEFNVKDEENKSILNDHLDEIIYFFQETKKNVVIIEDLDRFENTSIFIRLRELNSLINASCTHRVVFIYAIRDDMFKDTERSKFFEYIIPVIPIINPTNAYDILKKEYKEQIESLDNFFLRRACLYFHDMRLLKNIMNEFEDFSVLLKGLPLDKNQLFSMVVYKNYHPEEFAKLNSNNGEIYDIFNKKKQDIISNRIKGIECEIALLEEEKDVIASEKLDSISELNVIYSHYLDCKLKELDGRYYSGIEIDDKEWEFGQYDEDLFLTLIKGEFNSCQMLNGYNSWYRNINFSEVEKLTHFTETYPQRLELIKKKGQKRLTEIQNEINNLTKQKEEIKNQSLRNLLKNEEVSESRQLNFFLVNGYINETYTDYISYFFESSITTSDKTYAMLVASRKEPQFELEIQKHEELLANYLSKEDMLTSSVLNISMLGYLLNNRYKHFSACNNMITKLSDQSDVSNEFLTLLFNKKIDFYHFLIPELIKISENVFDVVLDEVEDEQTVSNYKKIISYSGVQLANSSYLINKLKKFLSNRADYIDFVMECFSNDKEKFKSFSKTIHPMFENLKPTNLALFNWLGEQNYFYIEKSIISDALMANLNLTEEQVMAKLKRMPFTTILDSEINYLIRDYETEPESLIQIFIDDLEEDEYLEEKAETVQKIINNEKLDIDIKINLILKCKTKLKHLKTINQEVHNMLLENNGIEPTWDNVVMYYANHANELNEILINFIEKHAAHLGKETKEYKAVFEEAEELQKAFEISLVKCNEISASSYGYLLETLSYRWKNLDISMLNNDKVLLLIEQGKLSFNSEMWNIIKNYQSDDVHKSYIERHIERILDGDNIDLVDEDVLVIILKSESIINECKQAFIRNFSEQLIPFAAKYPYSCFEVYGKEKMPNDLYQSIKNKNNSVVIQQLFLNQYKHISTDEVLTLLKKMGDPFDELNEDNKTEFTDDTETKKILDALYDKKVILKPQKILKMMGKHYETRLNKKILQ</sequence>
<dbReference type="InterPro" id="IPR027417">
    <property type="entry name" value="P-loop_NTPase"/>
</dbReference>
<name>A0A1H7W5M1_9PAST</name>
<evidence type="ECO:0000256" key="1">
    <source>
        <dbReference type="SAM" id="Coils"/>
    </source>
</evidence>
<keyword evidence="2" id="KW-0472">Membrane</keyword>
<dbReference type="OrthoDB" id="1701659at2"/>
<dbReference type="Gene3D" id="3.40.50.300">
    <property type="entry name" value="P-loop containing nucleotide triphosphate hydrolases"/>
    <property type="match status" value="1"/>
</dbReference>
<keyword evidence="2" id="KW-1133">Transmembrane helix</keyword>
<dbReference type="EMBL" id="FOBN01000007">
    <property type="protein sequence ID" value="SEM16624.1"/>
    <property type="molecule type" value="Genomic_DNA"/>
</dbReference>
<dbReference type="GeneID" id="83545050"/>
<proteinExistence type="predicted"/>
<dbReference type="AlphaFoldDB" id="A0A1H7W5M1"/>
<evidence type="ECO:0000313" key="5">
    <source>
        <dbReference type="Proteomes" id="UP000198883"/>
    </source>
</evidence>
<feature type="coiled-coil region" evidence="1">
    <location>
        <begin position="412"/>
        <end position="439"/>
    </location>
</feature>
<dbReference type="Proteomes" id="UP000198883">
    <property type="component" value="Unassembled WGS sequence"/>
</dbReference>
<dbReference type="RefSeq" id="WP_090921210.1">
    <property type="nucleotide sequence ID" value="NZ_CP016180.1"/>
</dbReference>
<evidence type="ECO:0000313" key="4">
    <source>
        <dbReference type="EMBL" id="SEM16624.1"/>
    </source>
</evidence>
<dbReference type="Pfam" id="PF20693">
    <property type="entry name" value="YobI-ATPase"/>
    <property type="match status" value="1"/>
</dbReference>
<dbReference type="STRING" id="97481.SAMN05444853_10717"/>
<dbReference type="InterPro" id="IPR048428">
    <property type="entry name" value="YobI-NTPase"/>
</dbReference>
<keyword evidence="1" id="KW-0175">Coiled coil</keyword>